<dbReference type="SMART" id="SM00865">
    <property type="entry name" value="Tubulin_C"/>
    <property type="match status" value="1"/>
</dbReference>
<keyword evidence="11" id="KW-0970">Cilium biogenesis/degradation</keyword>
<evidence type="ECO:0000313" key="20">
    <source>
        <dbReference type="Proteomes" id="UP000294933"/>
    </source>
</evidence>
<dbReference type="GO" id="GO:0097435">
    <property type="term" value="P:supramolecular fiber organization"/>
    <property type="evidence" value="ECO:0007669"/>
    <property type="project" value="UniProtKB-ARBA"/>
</dbReference>
<dbReference type="GO" id="GO:0030030">
    <property type="term" value="P:cell projection organization"/>
    <property type="evidence" value="ECO:0007669"/>
    <property type="project" value="UniProtKB-KW"/>
</dbReference>
<dbReference type="GO" id="GO:0007052">
    <property type="term" value="P:mitotic spindle organization"/>
    <property type="evidence" value="ECO:0007669"/>
    <property type="project" value="UniProtKB-ARBA"/>
</dbReference>
<keyword evidence="14" id="KW-0539">Nucleus</keyword>
<evidence type="ECO:0000256" key="7">
    <source>
        <dbReference type="ARBA" id="ARBA00014184"/>
    </source>
</evidence>
<protein>
    <recommendedName>
        <fullName evidence="7">Tubulin delta chain</fullName>
    </recommendedName>
    <alternativeName>
        <fullName evidence="16">Delta-tubulin</fullName>
    </alternativeName>
</protein>
<dbReference type="EMBL" id="ML170167">
    <property type="protein sequence ID" value="TDL24371.1"/>
    <property type="molecule type" value="Genomic_DNA"/>
</dbReference>
<dbReference type="PRINTS" id="PR01224">
    <property type="entry name" value="DELTATUBULIN"/>
</dbReference>
<dbReference type="InterPro" id="IPR036525">
    <property type="entry name" value="Tubulin/FtsZ_GTPase_sf"/>
</dbReference>
<dbReference type="InterPro" id="IPR013838">
    <property type="entry name" value="Beta-tubulin_BS"/>
</dbReference>
<comment type="subcellular location">
    <subcellularLocation>
        <location evidence="4">Cell projection</location>
        <location evidence="4">Cilium</location>
    </subcellularLocation>
    <subcellularLocation>
        <location evidence="2">Cytoplasm</location>
        <location evidence="2">Cytoskeleton</location>
        <location evidence="2">Microtubule organizing center</location>
        <location evidence="2">Centrosome</location>
        <location evidence="2">Centriole</location>
    </subcellularLocation>
    <subcellularLocation>
        <location evidence="3">Nucleus</location>
    </subcellularLocation>
</comment>
<sequence length="331" mass="37690">MREIVHIQTGQCGNQIGAKFWEVVSDEHGIERDGQYKGTNDLQLERISVYYNETGGNKYVPRAVLVDLEPGTMDSVRSGPLGGLFRPDNFALYEICFRTLKLTTPTYGDLNHLVSVVMSGITTCLRFPGQLNSDLRKLAVNMVPFPRLHFFMVGFAPLTARGSQQYRAVTVPELTQQMFDAKNMMAASDPRHGRYLTVAAVFRGKVSMKEVEEQMQNVQNKNSAYFVEWIPNNVLTAQCDIAPRGMKMAVTFLGNSTAIQELFKRVSDQFSAMFKRKAFLHWYTQEGMDEMEFTEAESNMQDLVAEYQQYQDATVEEEGEYEEEVPVEEEQ</sequence>
<dbReference type="Proteomes" id="UP000294933">
    <property type="component" value="Unassembled WGS sequence"/>
</dbReference>
<evidence type="ECO:0000256" key="14">
    <source>
        <dbReference type="ARBA" id="ARBA00023242"/>
    </source>
</evidence>
<dbReference type="Gene3D" id="3.30.1330.20">
    <property type="entry name" value="Tubulin/FtsZ, C-terminal domain"/>
    <property type="match status" value="1"/>
</dbReference>
<evidence type="ECO:0000256" key="10">
    <source>
        <dbReference type="ARBA" id="ARBA00022741"/>
    </source>
</evidence>
<accession>A0A4Y7QAS1</accession>
<dbReference type="InterPro" id="IPR002967">
    <property type="entry name" value="Delta_tubulin"/>
</dbReference>
<dbReference type="InterPro" id="IPR023123">
    <property type="entry name" value="Tubulin_C"/>
</dbReference>
<dbReference type="SUPFAM" id="SSF55307">
    <property type="entry name" value="Tubulin C-terminal domain-like"/>
    <property type="match status" value="1"/>
</dbReference>
<evidence type="ECO:0000256" key="15">
    <source>
        <dbReference type="ARBA" id="ARBA00023273"/>
    </source>
</evidence>
<organism evidence="19 20">
    <name type="scientific">Rickenella mellea</name>
    <dbReference type="NCBI Taxonomy" id="50990"/>
    <lineage>
        <taxon>Eukaryota</taxon>
        <taxon>Fungi</taxon>
        <taxon>Dikarya</taxon>
        <taxon>Basidiomycota</taxon>
        <taxon>Agaricomycotina</taxon>
        <taxon>Agaricomycetes</taxon>
        <taxon>Hymenochaetales</taxon>
        <taxon>Rickenellaceae</taxon>
        <taxon>Rickenella</taxon>
    </lineage>
</organism>
<evidence type="ECO:0000256" key="9">
    <source>
        <dbReference type="ARBA" id="ARBA00022701"/>
    </source>
</evidence>
<dbReference type="SUPFAM" id="SSF52490">
    <property type="entry name" value="Tubulin nucleotide-binding domain-like"/>
    <property type="match status" value="2"/>
</dbReference>
<dbReference type="PROSITE" id="PS00228">
    <property type="entry name" value="TUBULIN_B_AUTOREG"/>
    <property type="match status" value="1"/>
</dbReference>
<dbReference type="InterPro" id="IPR008280">
    <property type="entry name" value="Tub_FtsZ_C"/>
</dbReference>
<keyword evidence="8" id="KW-0963">Cytoplasm</keyword>
<comment type="function">
    <text evidence="17">Acts as a positive regulator of hedgehog signaling and regulates ciliary function.</text>
</comment>
<comment type="subunit">
    <text evidence="6">Dimer of alpha and beta chains. A typical microtubule is a hollow water-filled tube with an outer diameter of 25 nm and an inner diameter of 15 nM. Alpha-beta heterodimers associate head-to-tail to form protofilaments running lengthwise along the microtubule wall with the beta-tubulin subunit facing the microtubule plus end conferring a structural polarity. Microtubules usually have 13 protofilaments but different protofilament numbers can be found in some organisms and specialized cells.</text>
</comment>
<dbReference type="GO" id="GO:0005874">
    <property type="term" value="C:microtubule"/>
    <property type="evidence" value="ECO:0007669"/>
    <property type="project" value="UniProtKB-KW"/>
</dbReference>
<evidence type="ECO:0000259" key="18">
    <source>
        <dbReference type="SMART" id="SM00865"/>
    </source>
</evidence>
<evidence type="ECO:0000256" key="12">
    <source>
        <dbReference type="ARBA" id="ARBA00023134"/>
    </source>
</evidence>
<dbReference type="Pfam" id="PF00091">
    <property type="entry name" value="Tubulin"/>
    <property type="match status" value="1"/>
</dbReference>
<dbReference type="GO" id="GO:0005525">
    <property type="term" value="F:GTP binding"/>
    <property type="evidence" value="ECO:0007669"/>
    <property type="project" value="UniProtKB-KW"/>
</dbReference>
<evidence type="ECO:0000256" key="3">
    <source>
        <dbReference type="ARBA" id="ARBA00004123"/>
    </source>
</evidence>
<dbReference type="VEuPathDB" id="FungiDB:BD410DRAFT_767646"/>
<evidence type="ECO:0000256" key="17">
    <source>
        <dbReference type="ARBA" id="ARBA00046149"/>
    </source>
</evidence>
<name>A0A4Y7QAS1_9AGAM</name>
<keyword evidence="12" id="KW-0342">GTP-binding</keyword>
<reference evidence="19 20" key="1">
    <citation type="submission" date="2018-06" db="EMBL/GenBank/DDBJ databases">
        <title>A transcriptomic atlas of mushroom development highlights an independent origin of complex multicellularity.</title>
        <authorList>
            <consortium name="DOE Joint Genome Institute"/>
            <person name="Krizsan K."/>
            <person name="Almasi E."/>
            <person name="Merenyi Z."/>
            <person name="Sahu N."/>
            <person name="Viragh M."/>
            <person name="Koszo T."/>
            <person name="Mondo S."/>
            <person name="Kiss B."/>
            <person name="Balint B."/>
            <person name="Kues U."/>
            <person name="Barry K."/>
            <person name="Hegedus J.C."/>
            <person name="Henrissat B."/>
            <person name="Johnson J."/>
            <person name="Lipzen A."/>
            <person name="Ohm R."/>
            <person name="Nagy I."/>
            <person name="Pangilinan J."/>
            <person name="Yan J."/>
            <person name="Xiong Y."/>
            <person name="Grigoriev I.V."/>
            <person name="Hibbett D.S."/>
            <person name="Nagy L.G."/>
        </authorList>
    </citation>
    <scope>NUCLEOTIDE SEQUENCE [LARGE SCALE GENOMIC DNA]</scope>
    <source>
        <strain evidence="19 20">SZMC22713</strain>
    </source>
</reference>
<evidence type="ECO:0000256" key="8">
    <source>
        <dbReference type="ARBA" id="ARBA00022490"/>
    </source>
</evidence>
<proteinExistence type="inferred from homology"/>
<dbReference type="PRINTS" id="PR01161">
    <property type="entry name" value="TUBULIN"/>
</dbReference>
<dbReference type="OrthoDB" id="1662883at2759"/>
<evidence type="ECO:0000256" key="13">
    <source>
        <dbReference type="ARBA" id="ARBA00023212"/>
    </source>
</evidence>
<dbReference type="PANTHER" id="PTHR11588">
    <property type="entry name" value="TUBULIN"/>
    <property type="match status" value="1"/>
</dbReference>
<keyword evidence="15" id="KW-0966">Cell projection</keyword>
<evidence type="ECO:0000313" key="19">
    <source>
        <dbReference type="EMBL" id="TDL24371.1"/>
    </source>
</evidence>
<evidence type="ECO:0000256" key="1">
    <source>
        <dbReference type="ARBA" id="ARBA00001946"/>
    </source>
</evidence>
<keyword evidence="9" id="KW-0493">Microtubule</keyword>
<dbReference type="Pfam" id="PF03953">
    <property type="entry name" value="Tubulin_C"/>
    <property type="match status" value="1"/>
</dbReference>
<keyword evidence="13" id="KW-0206">Cytoskeleton</keyword>
<gene>
    <name evidence="19" type="ORF">BD410DRAFT_767646</name>
</gene>
<dbReference type="GO" id="GO:0000070">
    <property type="term" value="P:mitotic sister chromatid segregation"/>
    <property type="evidence" value="ECO:0007669"/>
    <property type="project" value="UniProtKB-ARBA"/>
</dbReference>
<keyword evidence="20" id="KW-1185">Reference proteome</keyword>
<comment type="cofactor">
    <cofactor evidence="1">
        <name>Mg(2+)</name>
        <dbReference type="ChEBI" id="CHEBI:18420"/>
    </cofactor>
</comment>
<dbReference type="FunFam" id="3.30.1330.20:FF:000002">
    <property type="entry name" value="Tubulin beta chain"/>
    <property type="match status" value="1"/>
</dbReference>
<evidence type="ECO:0000256" key="2">
    <source>
        <dbReference type="ARBA" id="ARBA00004114"/>
    </source>
</evidence>
<dbReference type="Gene3D" id="3.40.50.1440">
    <property type="entry name" value="Tubulin/FtsZ, GTPase domain"/>
    <property type="match status" value="2"/>
</dbReference>
<dbReference type="InterPro" id="IPR003008">
    <property type="entry name" value="Tubulin_FtsZ_GTPase"/>
</dbReference>
<keyword evidence="10" id="KW-0547">Nucleotide-binding</keyword>
<evidence type="ECO:0000256" key="16">
    <source>
        <dbReference type="ARBA" id="ARBA00030594"/>
    </source>
</evidence>
<dbReference type="CDD" id="cd02187">
    <property type="entry name" value="beta_tubulin"/>
    <property type="match status" value="1"/>
</dbReference>
<comment type="similarity">
    <text evidence="5">Belongs to the tubulin family.</text>
</comment>
<dbReference type="InterPro" id="IPR018316">
    <property type="entry name" value="Tubulin/FtsZ_2-layer-sand-dom"/>
</dbReference>
<dbReference type="InterPro" id="IPR037103">
    <property type="entry name" value="Tubulin/FtsZ-like_C"/>
</dbReference>
<dbReference type="AlphaFoldDB" id="A0A4Y7QAS1"/>
<feature type="domain" description="Tubulin/FtsZ 2-layer sandwich" evidence="18">
    <location>
        <begin position="131"/>
        <end position="268"/>
    </location>
</feature>
<evidence type="ECO:0000256" key="5">
    <source>
        <dbReference type="ARBA" id="ARBA00009636"/>
    </source>
</evidence>
<evidence type="ECO:0000256" key="6">
    <source>
        <dbReference type="ARBA" id="ARBA00011747"/>
    </source>
</evidence>
<evidence type="ECO:0000256" key="11">
    <source>
        <dbReference type="ARBA" id="ARBA00022794"/>
    </source>
</evidence>
<dbReference type="GO" id="GO:0005634">
    <property type="term" value="C:nucleus"/>
    <property type="evidence" value="ECO:0007669"/>
    <property type="project" value="UniProtKB-SubCell"/>
</dbReference>
<dbReference type="GO" id="GO:0005200">
    <property type="term" value="F:structural constituent of cytoskeleton"/>
    <property type="evidence" value="ECO:0007669"/>
    <property type="project" value="InterPro"/>
</dbReference>
<dbReference type="GO" id="GO:0005814">
    <property type="term" value="C:centriole"/>
    <property type="evidence" value="ECO:0007669"/>
    <property type="project" value="UniProtKB-SubCell"/>
</dbReference>
<evidence type="ECO:0000256" key="4">
    <source>
        <dbReference type="ARBA" id="ARBA00004138"/>
    </source>
</evidence>
<dbReference type="GO" id="GO:0005929">
    <property type="term" value="C:cilium"/>
    <property type="evidence" value="ECO:0007669"/>
    <property type="project" value="UniProtKB-SubCell"/>
</dbReference>
<dbReference type="STRING" id="50990.A0A4Y7QAS1"/>
<dbReference type="FunFam" id="1.10.287.600:FF:000006">
    <property type="entry name" value="Tubulin beta chain"/>
    <property type="match status" value="1"/>
</dbReference>
<dbReference type="InterPro" id="IPR000217">
    <property type="entry name" value="Tubulin"/>
</dbReference>
<dbReference type="Gene3D" id="1.10.287.600">
    <property type="entry name" value="Helix hairpin bin"/>
    <property type="match status" value="1"/>
</dbReference>